<dbReference type="EMBL" id="JH881008">
    <property type="protein sequence ID" value="ELR57276.1"/>
    <property type="molecule type" value="Genomic_DNA"/>
</dbReference>
<dbReference type="AlphaFoldDB" id="L8ILU6"/>
<evidence type="ECO:0000256" key="2">
    <source>
        <dbReference type="ARBA" id="ARBA00023054"/>
    </source>
</evidence>
<evidence type="ECO:0000313" key="3">
    <source>
        <dbReference type="EMBL" id="ELR57276.1"/>
    </source>
</evidence>
<gene>
    <name evidence="3" type="ORF">M91_21706</name>
</gene>
<evidence type="ECO:0000313" key="4">
    <source>
        <dbReference type="Proteomes" id="UP000011080"/>
    </source>
</evidence>
<accession>L8ILU6</accession>
<sequence>MQFTARERHREEATYRNRIVSQNLSTRDRKIMHTPTEDHFRSPAADQTSPYKSKACQLPSLCLSSLLKDKELVEVIKHSRGTYETLTSEVTQNLRATVGQNSMKPTAKTEGLATFSEKPKDQAAAARQHSTFTGRFGQPPRGPISLHMYSRKNVFLHHNLHTTELQTLGQQDGLHLFQSPLGVPDAATAVSAALKGFLMIHTPPSPLHWFFSNISVKYEEKVLCRVLEIKEEDVEVIVPPSFLTVPTKSKALFSGKIQSENPYTWNTGHSTGVGTLSWYIMRVIFKVPSPIPCSGALRQMFLDLGIEYYIETHKVPWNPEALRIERSECTMKTSIIAY</sequence>
<dbReference type="PANTHER" id="PTHR22461">
    <property type="entry name" value="SERINE-RICH COILED-COIL DOMAIN-CONTAINING PROTEIN 2-RELATED"/>
    <property type="match status" value="1"/>
</dbReference>
<evidence type="ECO:0000256" key="1">
    <source>
        <dbReference type="ARBA" id="ARBA00010949"/>
    </source>
</evidence>
<protein>
    <submittedName>
        <fullName evidence="3">Protein FAM190A</fullName>
    </submittedName>
</protein>
<organism evidence="3 4">
    <name type="scientific">Bos mutus</name>
    <name type="common">wild yak</name>
    <dbReference type="NCBI Taxonomy" id="72004"/>
    <lineage>
        <taxon>Eukaryota</taxon>
        <taxon>Metazoa</taxon>
        <taxon>Chordata</taxon>
        <taxon>Craniata</taxon>
        <taxon>Vertebrata</taxon>
        <taxon>Euteleostomi</taxon>
        <taxon>Mammalia</taxon>
        <taxon>Eutheria</taxon>
        <taxon>Laurasiatheria</taxon>
        <taxon>Artiodactyla</taxon>
        <taxon>Ruminantia</taxon>
        <taxon>Pecora</taxon>
        <taxon>Bovidae</taxon>
        <taxon>Bovinae</taxon>
        <taxon>Bos</taxon>
    </lineage>
</organism>
<name>L8ILU6_9CETA</name>
<keyword evidence="2" id="KW-0175">Coiled coil</keyword>
<dbReference type="InterPro" id="IPR029627">
    <property type="entry name" value="CCSER"/>
</dbReference>
<comment type="similarity">
    <text evidence="1">Belongs to the CCSER family.</text>
</comment>
<dbReference type="Proteomes" id="UP000011080">
    <property type="component" value="Unassembled WGS sequence"/>
</dbReference>
<dbReference type="PANTHER" id="PTHR22461:SF1">
    <property type="entry name" value="SERINE-RICH COILED-COIL DOMAIN-CONTAINING PROTEIN 1"/>
    <property type="match status" value="1"/>
</dbReference>
<proteinExistence type="inferred from homology"/>
<reference evidence="3 4" key="1">
    <citation type="journal article" date="2012" name="Nat. Genet.">
        <title>The yak genome and adaptation to life at high altitude.</title>
        <authorList>
            <person name="Qiu Q."/>
            <person name="Zhang G."/>
            <person name="Ma T."/>
            <person name="Qian W."/>
            <person name="Wang J."/>
            <person name="Ye Z."/>
            <person name="Cao C."/>
            <person name="Hu Q."/>
            <person name="Kim J."/>
            <person name="Larkin D.M."/>
            <person name="Auvil L."/>
            <person name="Capitanu B."/>
            <person name="Ma J."/>
            <person name="Lewin H.A."/>
            <person name="Qian X."/>
            <person name="Lang Y."/>
            <person name="Zhou R."/>
            <person name="Wang L."/>
            <person name="Wang K."/>
            <person name="Xia J."/>
            <person name="Liao S."/>
            <person name="Pan S."/>
            <person name="Lu X."/>
            <person name="Hou H."/>
            <person name="Wang Y."/>
            <person name="Zang X."/>
            <person name="Yin Y."/>
            <person name="Ma H."/>
            <person name="Zhang J."/>
            <person name="Wang Z."/>
            <person name="Zhang Y."/>
            <person name="Zhang D."/>
            <person name="Yonezawa T."/>
            <person name="Hasegawa M."/>
            <person name="Zhong Y."/>
            <person name="Liu W."/>
            <person name="Zhang Y."/>
            <person name="Huang Z."/>
            <person name="Zhang S."/>
            <person name="Long R."/>
            <person name="Yang H."/>
            <person name="Wang J."/>
            <person name="Lenstra J.A."/>
            <person name="Cooper D.N."/>
            <person name="Wu Y."/>
            <person name="Wang J."/>
            <person name="Shi P."/>
            <person name="Wang J."/>
            <person name="Liu J."/>
        </authorList>
    </citation>
    <scope>NUCLEOTIDE SEQUENCE [LARGE SCALE GENOMIC DNA]</scope>
    <source>
        <strain evidence="4">yakQH1</strain>
    </source>
</reference>